<dbReference type="EMBL" id="RBKS01000001">
    <property type="protein sequence ID" value="RKR74748.1"/>
    <property type="molecule type" value="Genomic_DNA"/>
</dbReference>
<proteinExistence type="predicted"/>
<reference evidence="1 2" key="1">
    <citation type="submission" date="2018-10" db="EMBL/GenBank/DDBJ databases">
        <title>Sequencing the genomes of 1000 actinobacteria strains.</title>
        <authorList>
            <person name="Klenk H.-P."/>
        </authorList>
    </citation>
    <scope>NUCLEOTIDE SEQUENCE [LARGE SCALE GENOMIC DNA]</scope>
    <source>
        <strain evidence="1 2">DSM 17894</strain>
    </source>
</reference>
<evidence type="ECO:0000313" key="2">
    <source>
        <dbReference type="Proteomes" id="UP000280008"/>
    </source>
</evidence>
<dbReference type="AlphaFoldDB" id="A0A495IH26"/>
<sequence>MNISTLINLTLMPERRARELLEMNRLSLTPTADQARLEGAIIDRFPSLASGHTPGSVERAIEYIEPYERLLVVHPGPDLNIRSLAWHVVPSFIDGGLANGIPALRHGPGNRGVVLYQEGIDAAVVLAGVSESDWLEAVQSFADPDDDVQYVSGGQVTPEEAAAISADRAHETPYGSILARRIGALYALPHVGIELYFRTPGRVLEITQQERDAHATRYFINTLERAGLELIDDESNADHLTFLPRTTATGWLHRRAKRTGRIRTKDDAPLLVRLSHRPVSFPDVRTSPIKAPGDSHPQLTA</sequence>
<keyword evidence="2" id="KW-1185">Reference proteome</keyword>
<comment type="caution">
    <text evidence="1">The sequence shown here is derived from an EMBL/GenBank/DDBJ whole genome shotgun (WGS) entry which is preliminary data.</text>
</comment>
<dbReference type="RefSeq" id="WP_170159891.1">
    <property type="nucleotide sequence ID" value="NZ_RBKS01000001.1"/>
</dbReference>
<protein>
    <submittedName>
        <fullName evidence="1">Uncharacterized protein</fullName>
    </submittedName>
</protein>
<evidence type="ECO:0000313" key="1">
    <source>
        <dbReference type="EMBL" id="RKR74748.1"/>
    </source>
</evidence>
<organism evidence="1 2">
    <name type="scientific">Frondihabitans australicus</name>
    <dbReference type="NCBI Taxonomy" id="386892"/>
    <lineage>
        <taxon>Bacteria</taxon>
        <taxon>Bacillati</taxon>
        <taxon>Actinomycetota</taxon>
        <taxon>Actinomycetes</taxon>
        <taxon>Micrococcales</taxon>
        <taxon>Microbacteriaceae</taxon>
        <taxon>Frondihabitans</taxon>
    </lineage>
</organism>
<accession>A0A495IH26</accession>
<dbReference type="Proteomes" id="UP000280008">
    <property type="component" value="Unassembled WGS sequence"/>
</dbReference>
<name>A0A495IH26_9MICO</name>
<gene>
    <name evidence="1" type="ORF">C8E83_1877</name>
</gene>